<dbReference type="Proteomes" id="UP000249757">
    <property type="component" value="Unassembled WGS sequence"/>
</dbReference>
<evidence type="ECO:0000313" key="4">
    <source>
        <dbReference type="Proteomes" id="UP000249757"/>
    </source>
</evidence>
<feature type="region of interest" description="Disordered" evidence="1">
    <location>
        <begin position="383"/>
        <end position="405"/>
    </location>
</feature>
<keyword evidence="4" id="KW-1185">Reference proteome</keyword>
<keyword evidence="2" id="KW-1133">Transmembrane helix</keyword>
<reference evidence="4" key="1">
    <citation type="journal article" date="2022" name="Microb. Genom.">
        <title>A global pangenome for the wheat fungal pathogen Pyrenophora tritici-repentis and prediction of effector protein structural homology.</title>
        <authorList>
            <person name="Moolhuijzen P.M."/>
            <person name="See P.T."/>
            <person name="Shi G."/>
            <person name="Powell H.R."/>
            <person name="Cockram J."/>
            <person name="Jorgensen L.N."/>
            <person name="Benslimane H."/>
            <person name="Strelkov S.E."/>
            <person name="Turner J."/>
            <person name="Liu Z."/>
            <person name="Moffat C.S."/>
        </authorList>
    </citation>
    <scope>NUCLEOTIDE SEQUENCE [LARGE SCALE GENOMIC DNA]</scope>
</reference>
<name>A0A922T1A6_9PLEO</name>
<feature type="region of interest" description="Disordered" evidence="1">
    <location>
        <begin position="453"/>
        <end position="572"/>
    </location>
</feature>
<dbReference type="InterPro" id="IPR029069">
    <property type="entry name" value="HotDog_dom_sf"/>
</dbReference>
<evidence type="ECO:0000256" key="1">
    <source>
        <dbReference type="SAM" id="MobiDB-lite"/>
    </source>
</evidence>
<feature type="compositionally biased region" description="Basic and acidic residues" evidence="1">
    <location>
        <begin position="458"/>
        <end position="479"/>
    </location>
</feature>
<evidence type="ECO:0000313" key="3">
    <source>
        <dbReference type="EMBL" id="KAI1521009.1"/>
    </source>
</evidence>
<gene>
    <name evidence="3" type="ORF">Ptr86124_001377</name>
</gene>
<dbReference type="Gene3D" id="3.10.129.10">
    <property type="entry name" value="Hotdog Thioesterase"/>
    <property type="match status" value="1"/>
</dbReference>
<dbReference type="PANTHER" id="PTHR28152">
    <property type="entry name" value="HYDROXYACYL-THIOESTER DEHYDRATASE TYPE 2, MITOCHONDRIAL"/>
    <property type="match status" value="1"/>
</dbReference>
<dbReference type="GO" id="GO:0005739">
    <property type="term" value="C:mitochondrion"/>
    <property type="evidence" value="ECO:0007669"/>
    <property type="project" value="TreeGrafter"/>
</dbReference>
<sequence>MLLRTPCTRRIGLTLPYRKKWRHIPLRWYTSTSPDEPAWFQELRAEMLQRDVKHFPDHITNQHEFRLSQTLMGFLPQEACITPGYKKPVIPVGHHLIWFNAAIATNELLPDGTDALQSPGGPWVRRMWAGGSLQVKADAYFDKSLGFVLDTPMLGTECIKKVELRGEGDAAKIFVTVERRFARVDHLAKSYTEEHGSLGRATGLERVQGYFAEQIRKDEGWGHALLKEERNLVFFKKVAAAEARNAHVKYLTPPGERNFAHTLTPNRTLLFRFSALTFNAHRIHLDPDYARKVEGHRNLLVHGPLSLVLLLQVFNHHVAKETEGMQVVESIEYRNLSPLYCDEEMRICGFKKKTLFNGAIYDVWIEGPTGGVAVTGTIYTTMREKVPPPSDPKPAPQTNTTILTNDPPILQSQAMFTPQSNSTTSSAGSEQHIVPEYKASFIRLEDEVLRRRMHKSRRDADKAETKAAKKQQKLLDKAKKAAQKAAQREKQAAKKAMVSTSTKLEALSEAHDSAEPDTTPSHESASSADPSGSEPASETEHPNELSSPPSTSSGRLSRPQAPNPLPASANNITNYSTHRLPIQHHIETDAYYQSTYEPLVGLLAFMFDMGLFLFGLAMGIAISLAASSRKVEKQGPEVSMSGKELKELLEDTVCGEIQRQLAVRESERAEALEIIHQHEFRIAALEDDHNKAMREIGALYATANAIKSSTTADETLPTYYTNERKKKTKEEANML</sequence>
<dbReference type="InterPro" id="IPR052741">
    <property type="entry name" value="Mitochondrial_HTD2"/>
</dbReference>
<organism evidence="3 4">
    <name type="scientific">Pyrenophora tritici-repentis</name>
    <dbReference type="NCBI Taxonomy" id="45151"/>
    <lineage>
        <taxon>Eukaryota</taxon>
        <taxon>Fungi</taxon>
        <taxon>Dikarya</taxon>
        <taxon>Ascomycota</taxon>
        <taxon>Pezizomycotina</taxon>
        <taxon>Dothideomycetes</taxon>
        <taxon>Pleosporomycetidae</taxon>
        <taxon>Pleosporales</taxon>
        <taxon>Pleosporineae</taxon>
        <taxon>Pleosporaceae</taxon>
        <taxon>Pyrenophora</taxon>
    </lineage>
</organism>
<accession>A0A922T1A6</accession>
<proteinExistence type="predicted"/>
<dbReference type="SUPFAM" id="SSF54637">
    <property type="entry name" value="Thioesterase/thiol ester dehydrase-isomerase"/>
    <property type="match status" value="1"/>
</dbReference>
<dbReference type="GO" id="GO:0019171">
    <property type="term" value="F:(3R)-hydroxyacyl-[acyl-carrier-protein] dehydratase activity"/>
    <property type="evidence" value="ECO:0007669"/>
    <property type="project" value="TreeGrafter"/>
</dbReference>
<keyword evidence="2" id="KW-0812">Transmembrane</keyword>
<evidence type="ECO:0000256" key="2">
    <source>
        <dbReference type="SAM" id="Phobius"/>
    </source>
</evidence>
<comment type="caution">
    <text evidence="3">The sequence shown here is derived from an EMBL/GenBank/DDBJ whole genome shotgun (WGS) entry which is preliminary data.</text>
</comment>
<feature type="compositionally biased region" description="Low complexity" evidence="1">
    <location>
        <begin position="545"/>
        <end position="559"/>
    </location>
</feature>
<feature type="compositionally biased region" description="Polar residues" evidence="1">
    <location>
        <begin position="516"/>
        <end position="536"/>
    </location>
</feature>
<dbReference type="EMBL" id="NRDI02000001">
    <property type="protein sequence ID" value="KAI1521009.1"/>
    <property type="molecule type" value="Genomic_DNA"/>
</dbReference>
<feature type="transmembrane region" description="Helical" evidence="2">
    <location>
        <begin position="599"/>
        <end position="626"/>
    </location>
</feature>
<keyword evidence="2" id="KW-0472">Membrane</keyword>
<protein>
    <submittedName>
        <fullName evidence="3">Uncharacterized protein</fullName>
    </submittedName>
</protein>
<dbReference type="AlphaFoldDB" id="A0A922T1A6"/>
<dbReference type="PANTHER" id="PTHR28152:SF1">
    <property type="entry name" value="HYDROXYACYL-THIOESTER DEHYDRATASE TYPE 2, MITOCHONDRIAL"/>
    <property type="match status" value="1"/>
</dbReference>